<dbReference type="EMBL" id="DSJL01000011">
    <property type="protein sequence ID" value="HEF65507.1"/>
    <property type="molecule type" value="Genomic_DNA"/>
</dbReference>
<feature type="region of interest" description="Disordered" evidence="1">
    <location>
        <begin position="1"/>
        <end position="26"/>
    </location>
</feature>
<accession>A0A7C2BEE6</accession>
<evidence type="ECO:0000313" key="2">
    <source>
        <dbReference type="EMBL" id="HEF65507.1"/>
    </source>
</evidence>
<gene>
    <name evidence="2" type="ORF">ENP47_07925</name>
</gene>
<organism evidence="2">
    <name type="scientific">Thermomicrobium roseum</name>
    <dbReference type="NCBI Taxonomy" id="500"/>
    <lineage>
        <taxon>Bacteria</taxon>
        <taxon>Pseudomonadati</taxon>
        <taxon>Thermomicrobiota</taxon>
        <taxon>Thermomicrobia</taxon>
        <taxon>Thermomicrobiales</taxon>
        <taxon>Thermomicrobiaceae</taxon>
        <taxon>Thermomicrobium</taxon>
    </lineage>
</organism>
<feature type="compositionally biased region" description="Polar residues" evidence="1">
    <location>
        <begin position="1"/>
        <end position="14"/>
    </location>
</feature>
<protein>
    <submittedName>
        <fullName evidence="2">Uncharacterized protein</fullName>
    </submittedName>
</protein>
<comment type="caution">
    <text evidence="2">The sequence shown here is derived from an EMBL/GenBank/DDBJ whole genome shotgun (WGS) entry which is preliminary data.</text>
</comment>
<dbReference type="AlphaFoldDB" id="A0A7C2BEE6"/>
<name>A0A7C2BEE6_THERO</name>
<sequence length="76" mass="8453">MELTSRTGSLGTSHTVDERYPHRPIQPNHLRLRVPTLAGQQEIPGGKRHLEACAQKRYSALENSPYILTAPPVPVI</sequence>
<reference evidence="2" key="1">
    <citation type="journal article" date="2020" name="mSystems">
        <title>Genome- and Community-Level Interaction Insights into Carbon Utilization and Element Cycling Functions of Hydrothermarchaeota in Hydrothermal Sediment.</title>
        <authorList>
            <person name="Zhou Z."/>
            <person name="Liu Y."/>
            <person name="Xu W."/>
            <person name="Pan J."/>
            <person name="Luo Z.H."/>
            <person name="Li M."/>
        </authorList>
    </citation>
    <scope>NUCLEOTIDE SEQUENCE [LARGE SCALE GENOMIC DNA]</scope>
    <source>
        <strain evidence="2">SpSt-222</strain>
    </source>
</reference>
<evidence type="ECO:0000256" key="1">
    <source>
        <dbReference type="SAM" id="MobiDB-lite"/>
    </source>
</evidence>
<proteinExistence type="predicted"/>